<proteinExistence type="predicted"/>
<dbReference type="AlphaFoldDB" id="A0A5N7ME91"/>
<dbReference type="OrthoDB" id="7870532at2"/>
<reference evidence="1 2" key="1">
    <citation type="journal article" date="2019" name="Syst. Appl. Microbiol.">
        <title>Microvirga tunisiensis sp. nov., a root nodule symbiotic bacterium isolated from Lupinus micranthus and L. luteus grown in Northern Tunisia.</title>
        <authorList>
            <person name="Msaddak A."/>
            <person name="Rejili M."/>
            <person name="Duran D."/>
            <person name="Mars M."/>
            <person name="Palacios J.M."/>
            <person name="Ruiz-Argueso T."/>
            <person name="Rey L."/>
            <person name="Imperial J."/>
        </authorList>
    </citation>
    <scope>NUCLEOTIDE SEQUENCE [LARGE SCALE GENOMIC DNA]</scope>
    <source>
        <strain evidence="1 2">Lmie10</strain>
    </source>
</reference>
<evidence type="ECO:0000313" key="1">
    <source>
        <dbReference type="EMBL" id="MPR25251.1"/>
    </source>
</evidence>
<dbReference type="EMBL" id="VOSK01000019">
    <property type="protein sequence ID" value="MPR25251.1"/>
    <property type="molecule type" value="Genomic_DNA"/>
</dbReference>
<comment type="caution">
    <text evidence="1">The sequence shown here is derived from an EMBL/GenBank/DDBJ whole genome shotgun (WGS) entry which is preliminary data.</text>
</comment>
<organism evidence="1 2">
    <name type="scientific">Microvirga tunisiensis</name>
    <dbReference type="NCBI Taxonomy" id="2108360"/>
    <lineage>
        <taxon>Bacteria</taxon>
        <taxon>Pseudomonadati</taxon>
        <taxon>Pseudomonadota</taxon>
        <taxon>Alphaproteobacteria</taxon>
        <taxon>Hyphomicrobiales</taxon>
        <taxon>Methylobacteriaceae</taxon>
        <taxon>Microvirga</taxon>
    </lineage>
</organism>
<dbReference type="RefSeq" id="WP_152710755.1">
    <property type="nucleotide sequence ID" value="NZ_VOSJ01000006.1"/>
</dbReference>
<dbReference type="Pfam" id="PF20339">
    <property type="entry name" value="DUF6634"/>
    <property type="match status" value="1"/>
</dbReference>
<dbReference type="Proteomes" id="UP000403266">
    <property type="component" value="Unassembled WGS sequence"/>
</dbReference>
<evidence type="ECO:0000313" key="2">
    <source>
        <dbReference type="Proteomes" id="UP000403266"/>
    </source>
</evidence>
<sequence length="121" mass="13660">MFTLTRHHGLTADTRRDLDEEIGRIEGLLSDLKALRVGAVPTEDSMLKDAPVLDFWSRAQFPVDCLVGGVAGHPRLPGNGRPIRTSDLWIMSEDHSCARTLSRWYRLGRPYESLRETEVLS</sequence>
<protein>
    <submittedName>
        <fullName evidence="1">Uncharacterized protein</fullName>
    </submittedName>
</protein>
<accession>A0A5N7ME91</accession>
<keyword evidence="2" id="KW-1185">Reference proteome</keyword>
<gene>
    <name evidence="1" type="ORF">FS320_08380</name>
</gene>
<dbReference type="InterPro" id="IPR046574">
    <property type="entry name" value="DUF6634"/>
</dbReference>
<name>A0A5N7ME91_9HYPH</name>